<keyword evidence="6" id="KW-0963">Cytoplasm</keyword>
<dbReference type="InterPro" id="IPR027368">
    <property type="entry name" value="MnmE_dom2"/>
</dbReference>
<dbReference type="GO" id="GO:0030488">
    <property type="term" value="P:tRNA methylation"/>
    <property type="evidence" value="ECO:0007669"/>
    <property type="project" value="TreeGrafter"/>
</dbReference>
<comment type="cofactor">
    <cofactor evidence="6">
        <name>K(+)</name>
        <dbReference type="ChEBI" id="CHEBI:29103"/>
    </cofactor>
    <text evidence="6">Binds 1 potassium ion per subunit.</text>
</comment>
<dbReference type="GO" id="GO:0002098">
    <property type="term" value="P:tRNA wobble uridine modification"/>
    <property type="evidence" value="ECO:0007669"/>
    <property type="project" value="TreeGrafter"/>
</dbReference>
<evidence type="ECO:0000256" key="2">
    <source>
        <dbReference type="ARBA" id="ARBA00022694"/>
    </source>
</evidence>
<dbReference type="InterPro" id="IPR027266">
    <property type="entry name" value="TrmE/GcvT-like"/>
</dbReference>
<feature type="binding site" evidence="6">
    <location>
        <position position="17"/>
    </location>
    <ligand>
        <name>(6S)-5-formyl-5,6,7,8-tetrahydrofolate</name>
        <dbReference type="ChEBI" id="CHEBI:57457"/>
    </ligand>
</feature>
<dbReference type="GO" id="GO:0005525">
    <property type="term" value="F:GTP binding"/>
    <property type="evidence" value="ECO:0007669"/>
    <property type="project" value="UniProtKB-UniRule"/>
</dbReference>
<name>A0A937IBJ9_9GAMM</name>
<reference evidence="11" key="1">
    <citation type="submission" date="2020-10" db="EMBL/GenBank/DDBJ databases">
        <title>Microbiome of the Black Sea water column analyzed by genome centric metagenomics.</title>
        <authorList>
            <person name="Cabello-Yeves P.J."/>
            <person name="Callieri C."/>
            <person name="Picazo A."/>
            <person name="Mehrshad M."/>
            <person name="Haro-Moreno J.M."/>
            <person name="Roda-Garcia J."/>
            <person name="Dzembekova N."/>
            <person name="Slabakova V."/>
            <person name="Slabakova N."/>
            <person name="Moncheva S."/>
            <person name="Rodriguez-Valera F."/>
        </authorList>
    </citation>
    <scope>NUCLEOTIDE SEQUENCE</scope>
    <source>
        <strain evidence="11">BS307-5m-G47</strain>
    </source>
</reference>
<keyword evidence="3 6" id="KW-0547">Nucleotide-binding</keyword>
<dbReference type="InterPro" id="IPR027417">
    <property type="entry name" value="P-loop_NTPase"/>
</dbReference>
<dbReference type="EC" id="3.6.-.-" evidence="6"/>
<keyword evidence="6" id="KW-0479">Metal-binding</keyword>
<organism evidence="11 12">
    <name type="scientific">SAR86 cluster bacterium</name>
    <dbReference type="NCBI Taxonomy" id="2030880"/>
    <lineage>
        <taxon>Bacteria</taxon>
        <taxon>Pseudomonadati</taxon>
        <taxon>Pseudomonadota</taxon>
        <taxon>Gammaproteobacteria</taxon>
        <taxon>SAR86 cluster</taxon>
    </lineage>
</organism>
<keyword evidence="6" id="KW-0460">Magnesium</keyword>
<dbReference type="NCBIfam" id="TIGR00231">
    <property type="entry name" value="small_GTP"/>
    <property type="match status" value="1"/>
</dbReference>
<evidence type="ECO:0000313" key="12">
    <source>
        <dbReference type="Proteomes" id="UP000704935"/>
    </source>
</evidence>
<dbReference type="InterPro" id="IPR006073">
    <property type="entry name" value="GTP-bd"/>
</dbReference>
<evidence type="ECO:0000256" key="5">
    <source>
        <dbReference type="ARBA" id="ARBA00023134"/>
    </source>
</evidence>
<comment type="caution">
    <text evidence="6">Lacks conserved residue(s) required for the propagation of feature annotation.</text>
</comment>
<comment type="subunit">
    <text evidence="6">Homodimer. Heterotetramer of two MnmE and two MnmG subunits.</text>
</comment>
<dbReference type="GO" id="GO:0046872">
    <property type="term" value="F:metal ion binding"/>
    <property type="evidence" value="ECO:0007669"/>
    <property type="project" value="UniProtKB-KW"/>
</dbReference>
<evidence type="ECO:0000256" key="3">
    <source>
        <dbReference type="ARBA" id="ARBA00022741"/>
    </source>
</evidence>
<evidence type="ECO:0000259" key="8">
    <source>
        <dbReference type="Pfam" id="PF01926"/>
    </source>
</evidence>
<feature type="domain" description="GTP-binding protein TrmE N-terminal" evidence="9">
    <location>
        <begin position="2"/>
        <end position="111"/>
    </location>
</feature>
<comment type="similarity">
    <text evidence="1 6 7">Belongs to the TRAFAC class TrmE-Era-EngA-EngB-Septin-like GTPase superfamily. TrmE GTPase family.</text>
</comment>
<comment type="caution">
    <text evidence="11">The sequence shown here is derived from an EMBL/GenBank/DDBJ whole genome shotgun (WGS) entry which is preliminary data.</text>
</comment>
<feature type="binding site" evidence="6">
    <location>
        <position position="111"/>
    </location>
    <ligand>
        <name>(6S)-5-formyl-5,6,7,8-tetrahydrofolate</name>
        <dbReference type="ChEBI" id="CHEBI:57457"/>
    </ligand>
</feature>
<feature type="domain" description="G" evidence="8">
    <location>
        <begin position="210"/>
        <end position="302"/>
    </location>
</feature>
<dbReference type="Pfam" id="PF12631">
    <property type="entry name" value="MnmE_helical"/>
    <property type="match status" value="1"/>
</dbReference>
<evidence type="ECO:0000256" key="4">
    <source>
        <dbReference type="ARBA" id="ARBA00022958"/>
    </source>
</evidence>
<keyword evidence="6" id="KW-0378">Hydrolase</keyword>
<dbReference type="SUPFAM" id="SSF52540">
    <property type="entry name" value="P-loop containing nucleoside triphosphate hydrolases"/>
    <property type="match status" value="1"/>
</dbReference>
<dbReference type="Pfam" id="PF10396">
    <property type="entry name" value="TrmE_N"/>
    <property type="match status" value="1"/>
</dbReference>
<dbReference type="SUPFAM" id="SSF116878">
    <property type="entry name" value="TrmE connector domain"/>
    <property type="match status" value="1"/>
</dbReference>
<keyword evidence="2 6" id="KW-0819">tRNA processing</keyword>
<feature type="binding site" evidence="6">
    <location>
        <position position="243"/>
    </location>
    <ligand>
        <name>Mg(2+)</name>
        <dbReference type="ChEBI" id="CHEBI:18420"/>
    </ligand>
</feature>
<evidence type="ECO:0000313" key="11">
    <source>
        <dbReference type="EMBL" id="MBL6819995.1"/>
    </source>
</evidence>
<dbReference type="PANTHER" id="PTHR42714:SF2">
    <property type="entry name" value="TRNA MODIFICATION GTPASE GTPBP3, MITOCHONDRIAL"/>
    <property type="match status" value="1"/>
</dbReference>
<dbReference type="NCBIfam" id="TIGR00450">
    <property type="entry name" value="mnmE_trmE_thdF"/>
    <property type="match status" value="1"/>
</dbReference>
<dbReference type="CDD" id="cd14858">
    <property type="entry name" value="TrmE_N"/>
    <property type="match status" value="1"/>
</dbReference>
<dbReference type="Proteomes" id="UP000704935">
    <property type="component" value="Unassembled WGS sequence"/>
</dbReference>
<dbReference type="InterPro" id="IPR031168">
    <property type="entry name" value="G_TrmE"/>
</dbReference>
<dbReference type="AlphaFoldDB" id="A0A937IBJ9"/>
<dbReference type="EMBL" id="JADHQA010000005">
    <property type="protein sequence ID" value="MBL6819995.1"/>
    <property type="molecule type" value="Genomic_DNA"/>
</dbReference>
<protein>
    <recommendedName>
        <fullName evidence="6">tRNA modification GTPase MnmE</fullName>
        <ecNumber evidence="6">3.6.-.-</ecNumber>
    </recommendedName>
</protein>
<dbReference type="InterPro" id="IPR018948">
    <property type="entry name" value="GTP-bd_TrmE_N"/>
</dbReference>
<dbReference type="Gene3D" id="3.40.50.300">
    <property type="entry name" value="P-loop containing nucleotide triphosphate hydrolases"/>
    <property type="match status" value="1"/>
</dbReference>
<evidence type="ECO:0000259" key="9">
    <source>
        <dbReference type="Pfam" id="PF10396"/>
    </source>
</evidence>
<feature type="domain" description="MnmE helical" evidence="10">
    <location>
        <begin position="114"/>
        <end position="418"/>
    </location>
</feature>
<comment type="subcellular location">
    <subcellularLocation>
        <location evidence="6">Cytoplasm</location>
    </subcellularLocation>
</comment>
<evidence type="ECO:0000256" key="6">
    <source>
        <dbReference type="HAMAP-Rule" id="MF_00379"/>
    </source>
</evidence>
<evidence type="ECO:0000256" key="1">
    <source>
        <dbReference type="ARBA" id="ARBA00011043"/>
    </source>
</evidence>
<feature type="binding site" evidence="6">
    <location>
        <position position="72"/>
    </location>
    <ligand>
        <name>(6S)-5-formyl-5,6,7,8-tetrahydrofolate</name>
        <dbReference type="ChEBI" id="CHEBI:57457"/>
    </ligand>
</feature>
<evidence type="ECO:0000259" key="10">
    <source>
        <dbReference type="Pfam" id="PF12631"/>
    </source>
</evidence>
<feature type="binding site" evidence="6">
    <location>
        <position position="421"/>
    </location>
    <ligand>
        <name>(6S)-5-formyl-5,6,7,8-tetrahydrofolate</name>
        <dbReference type="ChEBI" id="CHEBI:57457"/>
    </ligand>
</feature>
<feature type="binding site" evidence="6">
    <location>
        <begin position="218"/>
        <end position="223"/>
    </location>
    <ligand>
        <name>GTP</name>
        <dbReference type="ChEBI" id="CHEBI:37565"/>
    </ligand>
</feature>
<feature type="binding site" evidence="6">
    <location>
        <begin position="237"/>
        <end position="243"/>
    </location>
    <ligand>
        <name>GTP</name>
        <dbReference type="ChEBI" id="CHEBI:37565"/>
    </ligand>
</feature>
<feature type="binding site" evidence="6">
    <location>
        <position position="222"/>
    </location>
    <ligand>
        <name>Mg(2+)</name>
        <dbReference type="ChEBI" id="CHEBI:18420"/>
    </ligand>
</feature>
<dbReference type="Pfam" id="PF01926">
    <property type="entry name" value="MMR_HSR1"/>
    <property type="match status" value="1"/>
</dbReference>
<feature type="binding site" evidence="6">
    <location>
        <begin position="262"/>
        <end position="265"/>
    </location>
    <ligand>
        <name>GTP</name>
        <dbReference type="ChEBI" id="CHEBI:37565"/>
    </ligand>
</feature>
<gene>
    <name evidence="6 11" type="primary">mnmE</name>
    <name evidence="6" type="synonym">trmE</name>
    <name evidence="11" type="ORF">ISQ61_01965</name>
</gene>
<evidence type="ECO:0000256" key="7">
    <source>
        <dbReference type="RuleBase" id="RU003313"/>
    </source>
</evidence>
<sequence>MYGLATPSGRSAISVIRVSGKALPKDLESYVWSDKQSANLCVKTLKLPSFSDQCLFLFFPSPNSYTGENVIEIHCHGNPIIVSGICSWLEGLGVREAERGEFSKRAYLNEKITLDQAEAISLGIEARSLNDLAAMNSFRSGLLANKIMESLVFCEKLLVSVESQIDFSDEEDVYEVGRQEVLDGLSRLSGGLGEILMNYRPITQKVLKPKVVLVGKPNVGKSSLFNQLVGNDVAIVSSRPGTTRDVVKGDLYLSGVEVEIGDTAGIRNTSSKIELAGIKRTSDAVKNADIVVWVSDLSDLEKRRPVCEIWVGNKVDKIKKGFSQNCDLTLSAKTGEGIDLLVKEIKKRVKTDSNYHLVSERIYKNLSLAVQVLSNKPCGEDLFEKTAQDLRDVLALIKDIYGDFNNEKILDEIFQNFCIGK</sequence>
<accession>A0A937IBJ9</accession>
<dbReference type="GO" id="GO:0003924">
    <property type="term" value="F:GTPase activity"/>
    <property type="evidence" value="ECO:0007669"/>
    <property type="project" value="UniProtKB-UniRule"/>
</dbReference>
<dbReference type="PANTHER" id="PTHR42714">
    <property type="entry name" value="TRNA MODIFICATION GTPASE GTPBP3"/>
    <property type="match status" value="1"/>
</dbReference>
<dbReference type="Gene3D" id="1.20.120.430">
    <property type="entry name" value="tRNA modification GTPase MnmE domain 2"/>
    <property type="match status" value="1"/>
</dbReference>
<dbReference type="InterPro" id="IPR004520">
    <property type="entry name" value="GTPase_MnmE"/>
</dbReference>
<dbReference type="InterPro" id="IPR025867">
    <property type="entry name" value="MnmE_helical"/>
</dbReference>
<dbReference type="Gene3D" id="3.30.1360.120">
    <property type="entry name" value="Probable tRNA modification gtpase trme, domain 1"/>
    <property type="match status" value="1"/>
</dbReference>
<keyword evidence="4 6" id="KW-0630">Potassium</keyword>
<dbReference type="CDD" id="cd04164">
    <property type="entry name" value="trmE"/>
    <property type="match status" value="1"/>
</dbReference>
<dbReference type="InterPro" id="IPR005225">
    <property type="entry name" value="Small_GTP-bd"/>
</dbReference>
<proteinExistence type="inferred from homology"/>
<keyword evidence="5 6" id="KW-0342">GTP-binding</keyword>
<dbReference type="HAMAP" id="MF_00379">
    <property type="entry name" value="GTPase_MnmE"/>
    <property type="match status" value="1"/>
</dbReference>
<comment type="function">
    <text evidence="6">Exhibits a very high intrinsic GTPase hydrolysis rate. Involved in the addition of a carboxymethylaminomethyl (cmnm) group at the wobble position (U34) of certain tRNAs, forming tRNA-cmnm(5)s(2)U34.</text>
</comment>
<dbReference type="GO" id="GO:0005737">
    <property type="term" value="C:cytoplasm"/>
    <property type="evidence" value="ECO:0007669"/>
    <property type="project" value="UniProtKB-SubCell"/>
</dbReference>